<dbReference type="InterPro" id="IPR011701">
    <property type="entry name" value="MFS"/>
</dbReference>
<evidence type="ECO:0000256" key="7">
    <source>
        <dbReference type="ARBA" id="ARBA00022989"/>
    </source>
</evidence>
<reference evidence="11 12" key="1">
    <citation type="submission" date="2018-06" db="EMBL/GenBank/DDBJ databases">
        <authorList>
            <consortium name="Pathogen Informatics"/>
            <person name="Doyle S."/>
        </authorList>
    </citation>
    <scope>NUCLEOTIDE SEQUENCE [LARGE SCALE GENOMIC DNA]</scope>
    <source>
        <strain evidence="11 12">NCTC11685</strain>
    </source>
</reference>
<dbReference type="GO" id="GO:0015767">
    <property type="term" value="P:lactose transport"/>
    <property type="evidence" value="ECO:0007669"/>
    <property type="project" value="TreeGrafter"/>
</dbReference>
<comment type="subcellular location">
    <subcellularLocation>
        <location evidence="1">Cell membrane</location>
        <topology evidence="1">Multi-pass membrane protein</topology>
    </subcellularLocation>
</comment>
<dbReference type="PROSITE" id="PS50850">
    <property type="entry name" value="MFS"/>
    <property type="match status" value="1"/>
</dbReference>
<feature type="transmembrane region" description="Helical" evidence="9">
    <location>
        <begin position="15"/>
        <end position="38"/>
    </location>
</feature>
<feature type="transmembrane region" description="Helical" evidence="9">
    <location>
        <begin position="45"/>
        <end position="64"/>
    </location>
</feature>
<dbReference type="GO" id="GO:0005886">
    <property type="term" value="C:plasma membrane"/>
    <property type="evidence" value="ECO:0007669"/>
    <property type="project" value="UniProtKB-SubCell"/>
</dbReference>
<evidence type="ECO:0000256" key="9">
    <source>
        <dbReference type="SAM" id="Phobius"/>
    </source>
</evidence>
<evidence type="ECO:0000256" key="1">
    <source>
        <dbReference type="ARBA" id="ARBA00004651"/>
    </source>
</evidence>
<evidence type="ECO:0000259" key="10">
    <source>
        <dbReference type="PROSITE" id="PS50850"/>
    </source>
</evidence>
<keyword evidence="6 9" id="KW-0812">Transmembrane</keyword>
<feature type="domain" description="Major facilitator superfamily (MFS) profile" evidence="10">
    <location>
        <begin position="1"/>
        <end position="155"/>
    </location>
</feature>
<dbReference type="Pfam" id="PF07690">
    <property type="entry name" value="MFS_1"/>
    <property type="match status" value="1"/>
</dbReference>
<evidence type="ECO:0000256" key="2">
    <source>
        <dbReference type="ARBA" id="ARBA00006523"/>
    </source>
</evidence>
<evidence type="ECO:0000313" key="11">
    <source>
        <dbReference type="EMBL" id="STW80357.1"/>
    </source>
</evidence>
<evidence type="ECO:0000256" key="3">
    <source>
        <dbReference type="ARBA" id="ARBA00022448"/>
    </source>
</evidence>
<keyword evidence="7 9" id="KW-1133">Transmembrane helix</keyword>
<dbReference type="Proteomes" id="UP000254863">
    <property type="component" value="Unassembled WGS sequence"/>
</dbReference>
<evidence type="ECO:0000256" key="6">
    <source>
        <dbReference type="ARBA" id="ARBA00022692"/>
    </source>
</evidence>
<feature type="transmembrane region" description="Helical" evidence="9">
    <location>
        <begin position="70"/>
        <end position="92"/>
    </location>
</feature>
<dbReference type="InterPro" id="IPR036259">
    <property type="entry name" value="MFS_trans_sf"/>
</dbReference>
<evidence type="ECO:0000256" key="5">
    <source>
        <dbReference type="ARBA" id="ARBA00022597"/>
    </source>
</evidence>
<accession>A0A7H4PPN4</accession>
<dbReference type="SUPFAM" id="SSF103473">
    <property type="entry name" value="MFS general substrate transporter"/>
    <property type="match status" value="1"/>
</dbReference>
<proteinExistence type="inferred from homology"/>
<dbReference type="Gene3D" id="1.20.1250.20">
    <property type="entry name" value="MFS general substrate transporter like domains"/>
    <property type="match status" value="1"/>
</dbReference>
<protein>
    <submittedName>
        <fullName evidence="11">Sugar efflux transporter B</fullName>
    </submittedName>
</protein>
<keyword evidence="3" id="KW-0813">Transport</keyword>
<keyword evidence="8 9" id="KW-0472">Membrane</keyword>
<dbReference type="GO" id="GO:0005351">
    <property type="term" value="F:carbohydrate:proton symporter activity"/>
    <property type="evidence" value="ECO:0007669"/>
    <property type="project" value="TreeGrafter"/>
</dbReference>
<comment type="similarity">
    <text evidence="2">Belongs to the major facilitator superfamily. Set transporter family.</text>
</comment>
<evidence type="ECO:0000256" key="8">
    <source>
        <dbReference type="ARBA" id="ARBA00023136"/>
    </source>
</evidence>
<organism evidence="11 12">
    <name type="scientific">Klebsiella michiganensis</name>
    <dbReference type="NCBI Taxonomy" id="1134687"/>
    <lineage>
        <taxon>Bacteria</taxon>
        <taxon>Pseudomonadati</taxon>
        <taxon>Pseudomonadota</taxon>
        <taxon>Gammaproteobacteria</taxon>
        <taxon>Enterobacterales</taxon>
        <taxon>Enterobacteriaceae</taxon>
        <taxon>Klebsiella/Raoultella group</taxon>
        <taxon>Klebsiella</taxon>
    </lineage>
</organism>
<keyword evidence="5" id="KW-0762">Sugar transport</keyword>
<dbReference type="FunFam" id="1.20.1250.20:FF:000151">
    <property type="entry name" value="Sugar efflux transporter SetB"/>
    <property type="match status" value="1"/>
</dbReference>
<comment type="caution">
    <text evidence="11">The sequence shown here is derived from an EMBL/GenBank/DDBJ whole genome shotgun (WGS) entry which is preliminary data.</text>
</comment>
<dbReference type="GO" id="GO:0036448">
    <property type="term" value="P:cellular response to glucose-phosphate stress"/>
    <property type="evidence" value="ECO:0007669"/>
    <property type="project" value="TreeGrafter"/>
</dbReference>
<dbReference type="EMBL" id="UGMS01000004">
    <property type="protein sequence ID" value="STW80357.1"/>
    <property type="molecule type" value="Genomic_DNA"/>
</dbReference>
<dbReference type="AlphaFoldDB" id="A0A7H4PPN4"/>
<dbReference type="PANTHER" id="PTHR23535">
    <property type="entry name" value="SUGAR EFFLUX TRANSPORTER A-RELATED"/>
    <property type="match status" value="1"/>
</dbReference>
<keyword evidence="4" id="KW-1003">Cell membrane</keyword>
<evidence type="ECO:0000313" key="12">
    <source>
        <dbReference type="Proteomes" id="UP000254863"/>
    </source>
</evidence>
<sequence>MPLFIINELHLPEKLAGVMMGTAAGLEIPTMLIAGYYAKRFGKRFLMRISAVAGVLFYVGMLTVHTPGLLLALQALNAIFIGILAGIGMLYFQDLMPGQAGAATTLYTNTTRVGWIIAGSLAGVVAEVWSYHAVFWIALVMGVITQACLWRIKDV</sequence>
<evidence type="ECO:0000256" key="4">
    <source>
        <dbReference type="ARBA" id="ARBA00022475"/>
    </source>
</evidence>
<gene>
    <name evidence="11" type="primary">setB_1</name>
    <name evidence="11" type="ORF">NCTC11685_07715</name>
</gene>
<feature type="transmembrane region" description="Helical" evidence="9">
    <location>
        <begin position="113"/>
        <end position="129"/>
    </location>
</feature>
<dbReference type="GO" id="GO:1904659">
    <property type="term" value="P:D-glucose transmembrane transport"/>
    <property type="evidence" value="ECO:0007669"/>
    <property type="project" value="TreeGrafter"/>
</dbReference>
<dbReference type="PANTHER" id="PTHR23535:SF2">
    <property type="entry name" value="SUGAR EFFLUX TRANSPORTER A-RELATED"/>
    <property type="match status" value="1"/>
</dbReference>
<dbReference type="InterPro" id="IPR020846">
    <property type="entry name" value="MFS_dom"/>
</dbReference>
<name>A0A7H4PPN4_9ENTR</name>